<dbReference type="EMBL" id="CP019475">
    <property type="protein sequence ID" value="UQC80868.1"/>
    <property type="molecule type" value="Genomic_DNA"/>
</dbReference>
<feature type="compositionally biased region" description="Basic and acidic residues" evidence="1">
    <location>
        <begin position="46"/>
        <end position="61"/>
    </location>
</feature>
<sequence length="249" mass="28395">MAKSGPKEKAGLDGFDDLLGRMREEREEQTNSKLRGIGEVTCMDIGNEHSLVDPEDATTRDTDEEEDEDMVQNQPPPRRLRASYRLDHDHLGHLQESETSAMESTAEKTRFEMEMAPHPGTSNMETADDDQERSQAIEKRRGGQQGCVLRRSGIMVVWSRARRPIGNGACFSLFPRLRLSSLLWLNFQTATPDWLPAHFTFCLLHRLQKDQTRHRASSDFSRGRVALEMLAEERSRQTVKLILGSRDSQ</sequence>
<gene>
    <name evidence="2" type="ORF">CLUP02_06353</name>
</gene>
<reference evidence="2" key="1">
    <citation type="journal article" date="2021" name="Mol. Plant Microbe Interact.">
        <title>Complete Genome Sequence of the Plant-Pathogenic Fungus Colletotrichum lupini.</title>
        <authorList>
            <person name="Baroncelli R."/>
            <person name="Pensec F."/>
            <person name="Da Lio D."/>
            <person name="Boufleur T."/>
            <person name="Vicente I."/>
            <person name="Sarrocco S."/>
            <person name="Picot A."/>
            <person name="Baraldi E."/>
            <person name="Sukno S."/>
            <person name="Thon M."/>
            <person name="Le Floch G."/>
        </authorList>
    </citation>
    <scope>NUCLEOTIDE SEQUENCE</scope>
    <source>
        <strain evidence="2">IMI 504893</strain>
    </source>
</reference>
<dbReference type="AlphaFoldDB" id="A0A9Q8SPG5"/>
<evidence type="ECO:0000313" key="3">
    <source>
        <dbReference type="Proteomes" id="UP000830671"/>
    </source>
</evidence>
<keyword evidence="3" id="KW-1185">Reference proteome</keyword>
<dbReference type="GeneID" id="73340363"/>
<accession>A0A9Q8SPG5</accession>
<dbReference type="Proteomes" id="UP000830671">
    <property type="component" value="Chromosome 3"/>
</dbReference>
<dbReference type="RefSeq" id="XP_049142496.1">
    <property type="nucleotide sequence ID" value="XM_049285353.1"/>
</dbReference>
<protein>
    <submittedName>
        <fullName evidence="2">Uncharacterized protein</fullName>
    </submittedName>
</protein>
<proteinExistence type="predicted"/>
<feature type="compositionally biased region" description="Basic and acidic residues" evidence="1">
    <location>
        <begin position="18"/>
        <end position="30"/>
    </location>
</feature>
<evidence type="ECO:0000256" key="1">
    <source>
        <dbReference type="SAM" id="MobiDB-lite"/>
    </source>
</evidence>
<evidence type="ECO:0000313" key="2">
    <source>
        <dbReference type="EMBL" id="UQC80868.1"/>
    </source>
</evidence>
<organism evidence="2 3">
    <name type="scientific">Colletotrichum lupini</name>
    <dbReference type="NCBI Taxonomy" id="145971"/>
    <lineage>
        <taxon>Eukaryota</taxon>
        <taxon>Fungi</taxon>
        <taxon>Dikarya</taxon>
        <taxon>Ascomycota</taxon>
        <taxon>Pezizomycotina</taxon>
        <taxon>Sordariomycetes</taxon>
        <taxon>Hypocreomycetidae</taxon>
        <taxon>Glomerellales</taxon>
        <taxon>Glomerellaceae</taxon>
        <taxon>Colletotrichum</taxon>
        <taxon>Colletotrichum acutatum species complex</taxon>
    </lineage>
</organism>
<feature type="region of interest" description="Disordered" evidence="1">
    <location>
        <begin position="1"/>
        <end position="78"/>
    </location>
</feature>
<name>A0A9Q8SPG5_9PEZI</name>
<dbReference type="KEGG" id="clup:CLUP02_06353"/>
<feature type="compositionally biased region" description="Basic and acidic residues" evidence="1">
    <location>
        <begin position="1"/>
        <end position="11"/>
    </location>
</feature>